<evidence type="ECO:0000313" key="2">
    <source>
        <dbReference type="EMBL" id="QOZ73809.1"/>
    </source>
</evidence>
<organism evidence="2 3">
    <name type="scientific">Bradyrhizobium arachidis</name>
    <dbReference type="NCBI Taxonomy" id="858423"/>
    <lineage>
        <taxon>Bacteria</taxon>
        <taxon>Pseudomonadati</taxon>
        <taxon>Pseudomonadota</taxon>
        <taxon>Alphaproteobacteria</taxon>
        <taxon>Hyphomicrobiales</taxon>
        <taxon>Nitrobacteraceae</taxon>
        <taxon>Bradyrhizobium</taxon>
    </lineage>
</organism>
<dbReference type="AlphaFoldDB" id="A0AAE7TMT1"/>
<evidence type="ECO:0000256" key="1">
    <source>
        <dbReference type="SAM" id="Phobius"/>
    </source>
</evidence>
<sequence length="86" mass="9069">MSRALSPARVIARFAVRVVLLAGFAAFGSIGFGRGLAALLWMSIILCAAVGLLRREPLFGAVLNHWDECAAFGALFALVHLASELG</sequence>
<keyword evidence="1" id="KW-0812">Transmembrane</keyword>
<proteinExistence type="predicted"/>
<reference evidence="2 3" key="1">
    <citation type="submission" date="2018-06" db="EMBL/GenBank/DDBJ databases">
        <title>Comparative genomics of Bradyrhizobium nodulating Arachidis hypogaea.</title>
        <authorList>
            <person name="Li Y."/>
        </authorList>
    </citation>
    <scope>NUCLEOTIDE SEQUENCE [LARGE SCALE GENOMIC DNA]</scope>
    <source>
        <strain evidence="2 3">CCBAU 051107</strain>
    </source>
</reference>
<feature type="transmembrane region" description="Helical" evidence="1">
    <location>
        <begin position="12"/>
        <end position="30"/>
    </location>
</feature>
<evidence type="ECO:0000313" key="3">
    <source>
        <dbReference type="Proteomes" id="UP000594015"/>
    </source>
</evidence>
<keyword evidence="1" id="KW-1133">Transmembrane helix</keyword>
<protein>
    <submittedName>
        <fullName evidence="2">Uncharacterized protein</fullName>
    </submittedName>
</protein>
<keyword evidence="1" id="KW-0472">Membrane</keyword>
<gene>
    <name evidence="2" type="ORF">WN72_38795</name>
</gene>
<name>A0AAE7TMT1_9BRAD</name>
<accession>A0AAE7TMT1</accession>
<feature type="transmembrane region" description="Helical" evidence="1">
    <location>
        <begin position="36"/>
        <end position="53"/>
    </location>
</feature>
<dbReference type="KEGG" id="barh:WN72_38795"/>
<dbReference type="Proteomes" id="UP000594015">
    <property type="component" value="Chromosome"/>
</dbReference>
<dbReference type="EMBL" id="CP030050">
    <property type="protein sequence ID" value="QOZ73809.1"/>
    <property type="molecule type" value="Genomic_DNA"/>
</dbReference>